<dbReference type="AlphaFoldDB" id="A0A972SM81"/>
<dbReference type="SUPFAM" id="SSF46785">
    <property type="entry name" value="Winged helix' DNA-binding domain"/>
    <property type="match status" value="1"/>
</dbReference>
<keyword evidence="8" id="KW-0732">Signal</keyword>
<protein>
    <recommendedName>
        <fullName evidence="6">HTH-type transcriptional regulator SarZ</fullName>
    </recommendedName>
    <alternativeName>
        <fullName evidence="7">Staphylococcal accessory regulator Z</fullName>
    </alternativeName>
</protein>
<proteinExistence type="inferred from homology"/>
<evidence type="ECO:0000256" key="6">
    <source>
        <dbReference type="ARBA" id="ARBA00047188"/>
    </source>
</evidence>
<dbReference type="PANTHER" id="PTHR42756">
    <property type="entry name" value="TRANSCRIPTIONAL REGULATOR, MARR"/>
    <property type="match status" value="1"/>
</dbReference>
<feature type="domain" description="HTH marR-type" evidence="9">
    <location>
        <begin position="41"/>
        <end position="169"/>
    </location>
</feature>
<dbReference type="GO" id="GO:0003677">
    <property type="term" value="F:DNA binding"/>
    <property type="evidence" value="ECO:0007669"/>
    <property type="project" value="UniProtKB-KW"/>
</dbReference>
<dbReference type="Gene3D" id="1.10.10.10">
    <property type="entry name" value="Winged helix-like DNA-binding domain superfamily/Winged helix DNA-binding domain"/>
    <property type="match status" value="1"/>
</dbReference>
<evidence type="ECO:0000256" key="1">
    <source>
        <dbReference type="ARBA" id="ARBA00004496"/>
    </source>
</evidence>
<keyword evidence="4" id="KW-0804">Transcription</keyword>
<dbReference type="Proteomes" id="UP000655523">
    <property type="component" value="Unassembled WGS sequence"/>
</dbReference>
<evidence type="ECO:0000256" key="8">
    <source>
        <dbReference type="SAM" id="SignalP"/>
    </source>
</evidence>
<comment type="caution">
    <text evidence="10">The sequence shown here is derived from an EMBL/GenBank/DDBJ whole genome shotgun (WGS) entry which is preliminary data.</text>
</comment>
<dbReference type="GO" id="GO:0005737">
    <property type="term" value="C:cytoplasm"/>
    <property type="evidence" value="ECO:0007669"/>
    <property type="project" value="UniProtKB-SubCell"/>
</dbReference>
<dbReference type="GO" id="GO:0003700">
    <property type="term" value="F:DNA-binding transcription factor activity"/>
    <property type="evidence" value="ECO:0007669"/>
    <property type="project" value="InterPro"/>
</dbReference>
<dbReference type="InterPro" id="IPR055166">
    <property type="entry name" value="Transc_reg_Sar_Rot_HTH"/>
</dbReference>
<evidence type="ECO:0000256" key="4">
    <source>
        <dbReference type="ARBA" id="ARBA00023163"/>
    </source>
</evidence>
<dbReference type="PROSITE" id="PS51257">
    <property type="entry name" value="PROKAR_LIPOPROTEIN"/>
    <property type="match status" value="1"/>
</dbReference>
<dbReference type="EMBL" id="WOEZ01000092">
    <property type="protein sequence ID" value="NPT56400.1"/>
    <property type="molecule type" value="Genomic_DNA"/>
</dbReference>
<evidence type="ECO:0000259" key="9">
    <source>
        <dbReference type="PROSITE" id="PS50995"/>
    </source>
</evidence>
<dbReference type="PROSITE" id="PS50995">
    <property type="entry name" value="HTH_MARR_2"/>
    <property type="match status" value="1"/>
</dbReference>
<organism evidence="10 11">
    <name type="scientific">Paraburkholderia elongata</name>
    <dbReference type="NCBI Taxonomy" id="2675747"/>
    <lineage>
        <taxon>Bacteria</taxon>
        <taxon>Pseudomonadati</taxon>
        <taxon>Pseudomonadota</taxon>
        <taxon>Betaproteobacteria</taxon>
        <taxon>Burkholderiales</taxon>
        <taxon>Burkholderiaceae</taxon>
        <taxon>Paraburkholderia</taxon>
    </lineage>
</organism>
<evidence type="ECO:0000313" key="10">
    <source>
        <dbReference type="EMBL" id="NPT56400.1"/>
    </source>
</evidence>
<evidence type="ECO:0000256" key="2">
    <source>
        <dbReference type="ARBA" id="ARBA00023015"/>
    </source>
</evidence>
<evidence type="ECO:0000256" key="5">
    <source>
        <dbReference type="ARBA" id="ARBA00046337"/>
    </source>
</evidence>
<dbReference type="InterPro" id="IPR036388">
    <property type="entry name" value="WH-like_DNA-bd_sf"/>
</dbReference>
<dbReference type="InterPro" id="IPR036390">
    <property type="entry name" value="WH_DNA-bd_sf"/>
</dbReference>
<dbReference type="InterPro" id="IPR000835">
    <property type="entry name" value="HTH_MarR-typ"/>
</dbReference>
<feature type="chain" id="PRO_5037169216" description="HTH-type transcriptional regulator SarZ" evidence="8">
    <location>
        <begin position="37"/>
        <end position="179"/>
    </location>
</feature>
<gene>
    <name evidence="10" type="ORF">GNZ13_17840</name>
</gene>
<dbReference type="Pfam" id="PF22381">
    <property type="entry name" value="Staph_reg_Sar_Rot"/>
    <property type="match status" value="1"/>
</dbReference>
<dbReference type="SMART" id="SM00347">
    <property type="entry name" value="HTH_MARR"/>
    <property type="match status" value="1"/>
</dbReference>
<reference evidence="10 11" key="1">
    <citation type="submission" date="2019-11" db="EMBL/GenBank/DDBJ databases">
        <title>Metabolism of dissolved organic matter in forest soils.</title>
        <authorList>
            <person name="Cyle K.T."/>
            <person name="Wilhelm R.C."/>
            <person name="Martinez C.E."/>
        </authorList>
    </citation>
    <scope>NUCLEOTIDE SEQUENCE [LARGE SCALE GENOMIC DNA]</scope>
    <source>
        <strain evidence="10 11">5N</strain>
    </source>
</reference>
<comment type="subcellular location">
    <subcellularLocation>
        <location evidence="1">Cytoplasm</location>
    </subcellularLocation>
</comment>
<evidence type="ECO:0000256" key="3">
    <source>
        <dbReference type="ARBA" id="ARBA00023125"/>
    </source>
</evidence>
<accession>A0A972SM81</accession>
<comment type="similarity">
    <text evidence="5">Belongs to the SarZ family.</text>
</comment>
<sequence length="179" mass="19606">MVRAYVTPSLTIVSISCRSCCSLVPCALLIAAADTASPRLADFLCFAIYSANLAFGRAYRPTLDELGLTYTQYIAIIVLWEGGSQTVSALREKLSLESNTLTSILKKLEGMGYLHRQRDPADERQVLVSLTYAGRQLREGALGINRFDAAGLTANEFSSTQKGIVKLRDNLIKAPQQKE</sequence>
<feature type="signal peptide" evidence="8">
    <location>
        <begin position="1"/>
        <end position="36"/>
    </location>
</feature>
<name>A0A972SM81_9BURK</name>
<keyword evidence="11" id="KW-1185">Reference proteome</keyword>
<dbReference type="PRINTS" id="PR00598">
    <property type="entry name" value="HTHMARR"/>
</dbReference>
<evidence type="ECO:0000313" key="11">
    <source>
        <dbReference type="Proteomes" id="UP000655523"/>
    </source>
</evidence>
<keyword evidence="3" id="KW-0238">DNA-binding</keyword>
<evidence type="ECO:0000256" key="7">
    <source>
        <dbReference type="ARBA" id="ARBA00047207"/>
    </source>
</evidence>
<keyword evidence="2" id="KW-0805">Transcription regulation</keyword>
<dbReference type="PANTHER" id="PTHR42756:SF1">
    <property type="entry name" value="TRANSCRIPTIONAL REPRESSOR OF EMRAB OPERON"/>
    <property type="match status" value="1"/>
</dbReference>